<feature type="transmembrane region" description="Helical" evidence="1">
    <location>
        <begin position="114"/>
        <end position="138"/>
    </location>
</feature>
<organism evidence="2 3">
    <name type="scientific">Geoalkalibacter halelectricus</name>
    <dbReference type="NCBI Taxonomy" id="2847045"/>
    <lineage>
        <taxon>Bacteria</taxon>
        <taxon>Pseudomonadati</taxon>
        <taxon>Thermodesulfobacteriota</taxon>
        <taxon>Desulfuromonadia</taxon>
        <taxon>Desulfuromonadales</taxon>
        <taxon>Geoalkalibacteraceae</taxon>
        <taxon>Geoalkalibacter</taxon>
    </lineage>
</organism>
<evidence type="ECO:0000313" key="3">
    <source>
        <dbReference type="Proteomes" id="UP001060414"/>
    </source>
</evidence>
<name>A0ABY5ZJK2_9BACT</name>
<feature type="transmembrane region" description="Helical" evidence="1">
    <location>
        <begin position="82"/>
        <end position="102"/>
    </location>
</feature>
<keyword evidence="1" id="KW-1133">Transmembrane helix</keyword>
<sequence>MERKGALLATCFTAGLLGGLAYSLALWASGHWGLTAAAGVQLAPAFTLPWLYPNLIWGGLWGLLYFFPVASYRHRQHWIRKGLWISLAPALYQLFFLYPHVYHQGLMGLELGNFTPLFVLLFHFVWGATTGVFTRLLWGKR</sequence>
<evidence type="ECO:0000256" key="1">
    <source>
        <dbReference type="SAM" id="Phobius"/>
    </source>
</evidence>
<reference evidence="2" key="1">
    <citation type="journal article" date="2022" name="Environ. Microbiol.">
        <title>Geoalkalibacter halelectricus SAP #1 sp. nov. possessing extracellular electron transfer and mineral#reducing capabilities from a haloalkaline environment.</title>
        <authorList>
            <person name="Yadav S."/>
            <person name="Singh R."/>
            <person name="Sundharam S.S."/>
            <person name="Chaudhary S."/>
            <person name="Krishnamurthi S."/>
            <person name="Patil S.A."/>
        </authorList>
    </citation>
    <scope>NUCLEOTIDE SEQUENCE</scope>
    <source>
        <strain evidence="2">SAP-1</strain>
    </source>
</reference>
<keyword evidence="1" id="KW-0812">Transmembrane</keyword>
<dbReference type="RefSeq" id="WP_260747414.1">
    <property type="nucleotide sequence ID" value="NZ_CP092109.1"/>
</dbReference>
<proteinExistence type="predicted"/>
<accession>A0ABY5ZJK2</accession>
<evidence type="ECO:0000313" key="2">
    <source>
        <dbReference type="EMBL" id="UWZ79059.1"/>
    </source>
</evidence>
<dbReference type="Proteomes" id="UP001060414">
    <property type="component" value="Chromosome"/>
</dbReference>
<keyword evidence="1" id="KW-0472">Membrane</keyword>
<keyword evidence="3" id="KW-1185">Reference proteome</keyword>
<feature type="transmembrane region" description="Helical" evidence="1">
    <location>
        <begin position="50"/>
        <end position="70"/>
    </location>
</feature>
<protein>
    <submittedName>
        <fullName evidence="2">Uncharacterized protein</fullName>
    </submittedName>
</protein>
<dbReference type="EMBL" id="CP092109">
    <property type="protein sequence ID" value="UWZ79059.1"/>
    <property type="molecule type" value="Genomic_DNA"/>
</dbReference>
<gene>
    <name evidence="2" type="ORF">L9S41_15440</name>
</gene>